<reference evidence="1" key="2">
    <citation type="submission" date="2021-04" db="EMBL/GenBank/DDBJ databases">
        <authorList>
            <person name="Gilroy R."/>
        </authorList>
    </citation>
    <scope>NUCLEOTIDE SEQUENCE</scope>
    <source>
        <strain evidence="1">3204</strain>
    </source>
</reference>
<proteinExistence type="predicted"/>
<dbReference type="InterPro" id="IPR043129">
    <property type="entry name" value="ATPase_NBD"/>
</dbReference>
<dbReference type="PIRSF" id="PIRSF004729">
    <property type="entry name" value="MutL"/>
    <property type="match status" value="1"/>
</dbReference>
<evidence type="ECO:0000313" key="1">
    <source>
        <dbReference type="EMBL" id="HIY93280.1"/>
    </source>
</evidence>
<dbReference type="NCBIfam" id="NF040745">
    <property type="entry name" value="accessory_GlmL"/>
    <property type="match status" value="1"/>
</dbReference>
<name>A0A9D1ZPD6_9LACO</name>
<evidence type="ECO:0000313" key="2">
    <source>
        <dbReference type="Proteomes" id="UP000824013"/>
    </source>
</evidence>
<dbReference type="EMBL" id="DXCM01000077">
    <property type="protein sequence ID" value="HIY93280.1"/>
    <property type="molecule type" value="Genomic_DNA"/>
</dbReference>
<dbReference type="AlphaFoldDB" id="A0A9D1ZPD6"/>
<dbReference type="InterPro" id="IPR006230">
    <property type="entry name" value="MutL"/>
</dbReference>
<accession>A0A9D1ZPD6</accession>
<gene>
    <name evidence="1" type="ORF">H9820_10115</name>
</gene>
<dbReference type="Proteomes" id="UP000824013">
    <property type="component" value="Unassembled WGS sequence"/>
</dbReference>
<protein>
    <submittedName>
        <fullName evidence="1">Glutamate mutase L</fullName>
    </submittedName>
</protein>
<reference evidence="1" key="1">
    <citation type="journal article" date="2021" name="PeerJ">
        <title>Extensive microbial diversity within the chicken gut microbiome revealed by metagenomics and culture.</title>
        <authorList>
            <person name="Gilroy R."/>
            <person name="Ravi A."/>
            <person name="Getino M."/>
            <person name="Pursley I."/>
            <person name="Horton D.L."/>
            <person name="Alikhan N.F."/>
            <person name="Baker D."/>
            <person name="Gharbi K."/>
            <person name="Hall N."/>
            <person name="Watson M."/>
            <person name="Adriaenssens E.M."/>
            <person name="Foster-Nyarko E."/>
            <person name="Jarju S."/>
            <person name="Secka A."/>
            <person name="Antonio M."/>
            <person name="Oren A."/>
            <person name="Chaudhuri R.R."/>
            <person name="La Ragione R."/>
            <person name="Hildebrand F."/>
            <person name="Pallen M.J."/>
        </authorList>
    </citation>
    <scope>NUCLEOTIDE SEQUENCE</scope>
    <source>
        <strain evidence="1">3204</strain>
    </source>
</reference>
<dbReference type="SUPFAM" id="SSF53067">
    <property type="entry name" value="Actin-like ATPase domain"/>
    <property type="match status" value="1"/>
</dbReference>
<dbReference type="Pfam" id="PF13941">
    <property type="entry name" value="MutL"/>
    <property type="match status" value="1"/>
</dbReference>
<organism evidence="1 2">
    <name type="scientific">Candidatus Companilactobacillus pullicola</name>
    <dbReference type="NCBI Taxonomy" id="2838523"/>
    <lineage>
        <taxon>Bacteria</taxon>
        <taxon>Bacillati</taxon>
        <taxon>Bacillota</taxon>
        <taxon>Bacilli</taxon>
        <taxon>Lactobacillales</taxon>
        <taxon>Lactobacillaceae</taxon>
        <taxon>Companilactobacillus</taxon>
    </lineage>
</organism>
<sequence>MSKIALMIDFGSTYSKFTAVDLDSVKIVGRVTLPTDSQKNLINCYSQGKEKILQQIETDQPIEEYFCSSAWGGFRMVAIGLTATLTAQAAQRAALGAGTRILKTYYYRLKDAQVEEIRDADPDVILLTGGTDGGNHDITCDNASVLNRILDHGVILYAGNQDAVSEIKQIFTNPKIKVYYTENVMPSVNVLNPVPVRTIAQEIFMKKIIQTEGISDVAQHSTLPIIPTPTAVLKAAHLLAEGTESEKGIGPLMIVDIGGATTDIHSVGNGLPKTDDTFFEGLAEPYLKRTVEGDLGMRSSARSLVKSKGLAEFQTQLGPDWTIEDIESACSTRTGQADYIAPTDREKYFDNNLALVAADFAMERHAGRLRKQHSDNRMVYYQTGKDLRQFHTVIGTGGVIVHNDDPVKILKASFQVEEDILKPTDPKCLVDKQYLISTLGILSQKYPEAALKLLKEALI</sequence>
<dbReference type="NCBIfam" id="TIGR01319">
    <property type="entry name" value="glmL_fam"/>
    <property type="match status" value="1"/>
</dbReference>
<comment type="caution">
    <text evidence="1">The sequence shown here is derived from an EMBL/GenBank/DDBJ whole genome shotgun (WGS) entry which is preliminary data.</text>
</comment>